<feature type="modified residue" description="4-aspartylphosphate" evidence="5">
    <location>
        <position position="664"/>
    </location>
</feature>
<evidence type="ECO:0000256" key="4">
    <source>
        <dbReference type="ARBA" id="ARBA00023012"/>
    </source>
</evidence>
<dbReference type="Gene3D" id="3.30.450.20">
    <property type="entry name" value="PAS domain"/>
    <property type="match status" value="1"/>
</dbReference>
<dbReference type="InterPro" id="IPR000700">
    <property type="entry name" value="PAS-assoc_C"/>
</dbReference>
<dbReference type="InterPro" id="IPR001610">
    <property type="entry name" value="PAC"/>
</dbReference>
<dbReference type="PROSITE" id="PS50109">
    <property type="entry name" value="HIS_KIN"/>
    <property type="match status" value="1"/>
</dbReference>
<comment type="caution">
    <text evidence="11">The sequence shown here is derived from an EMBL/GenBank/DDBJ whole genome shotgun (WGS) entry which is preliminary data.</text>
</comment>
<keyword evidence="11" id="KW-0067">ATP-binding</keyword>
<dbReference type="SMART" id="SM00387">
    <property type="entry name" value="HATPase_c"/>
    <property type="match status" value="1"/>
</dbReference>
<dbReference type="Gene3D" id="3.30.565.10">
    <property type="entry name" value="Histidine kinase-like ATPase, C-terminal domain"/>
    <property type="match status" value="1"/>
</dbReference>
<dbReference type="SUPFAM" id="SSF55785">
    <property type="entry name" value="PYP-like sensor domain (PAS domain)"/>
    <property type="match status" value="1"/>
</dbReference>
<dbReference type="InterPro" id="IPR005467">
    <property type="entry name" value="His_kinase_dom"/>
</dbReference>
<evidence type="ECO:0000256" key="1">
    <source>
        <dbReference type="ARBA" id="ARBA00000085"/>
    </source>
</evidence>
<dbReference type="Pfam" id="PF00512">
    <property type="entry name" value="HisKA"/>
    <property type="match status" value="1"/>
</dbReference>
<dbReference type="PROSITE" id="PS50110">
    <property type="entry name" value="RESPONSE_REGULATORY"/>
    <property type="match status" value="1"/>
</dbReference>
<dbReference type="InterPro" id="IPR004358">
    <property type="entry name" value="Sig_transdc_His_kin-like_C"/>
</dbReference>
<dbReference type="Proteomes" id="UP001595973">
    <property type="component" value="Unassembled WGS sequence"/>
</dbReference>
<dbReference type="Pfam" id="PF00072">
    <property type="entry name" value="Response_reg"/>
    <property type="match status" value="1"/>
</dbReference>
<proteinExistence type="predicted"/>
<evidence type="ECO:0000256" key="3">
    <source>
        <dbReference type="ARBA" id="ARBA00022553"/>
    </source>
</evidence>
<dbReference type="PRINTS" id="PR00344">
    <property type="entry name" value="BCTRLSENSOR"/>
</dbReference>
<dbReference type="SUPFAM" id="SSF47384">
    <property type="entry name" value="Homodimeric domain of signal transducing histidine kinase"/>
    <property type="match status" value="1"/>
</dbReference>
<evidence type="ECO:0000256" key="2">
    <source>
        <dbReference type="ARBA" id="ARBA00012438"/>
    </source>
</evidence>
<dbReference type="EMBL" id="JBHSGI010000002">
    <property type="protein sequence ID" value="MFC4667851.1"/>
    <property type="molecule type" value="Genomic_DNA"/>
</dbReference>
<feature type="domain" description="Histidine kinase" evidence="7">
    <location>
        <begin position="374"/>
        <end position="592"/>
    </location>
</feature>
<feature type="domain" description="PAC" evidence="10">
    <location>
        <begin position="304"/>
        <end position="356"/>
    </location>
</feature>
<keyword evidence="6" id="KW-0812">Transmembrane</keyword>
<accession>A0ABV9KDY4</accession>
<feature type="domain" description="Response regulatory" evidence="8">
    <location>
        <begin position="615"/>
        <end position="730"/>
    </location>
</feature>
<dbReference type="InterPro" id="IPR003661">
    <property type="entry name" value="HisK_dim/P_dom"/>
</dbReference>
<dbReference type="CDD" id="cd00082">
    <property type="entry name" value="HisKA"/>
    <property type="match status" value="1"/>
</dbReference>
<keyword evidence="12" id="KW-1185">Reference proteome</keyword>
<reference evidence="12" key="1">
    <citation type="journal article" date="2019" name="Int. J. Syst. Evol. Microbiol.">
        <title>The Global Catalogue of Microorganisms (GCM) 10K type strain sequencing project: providing services to taxonomists for standard genome sequencing and annotation.</title>
        <authorList>
            <consortium name="The Broad Institute Genomics Platform"/>
            <consortium name="The Broad Institute Genome Sequencing Center for Infectious Disease"/>
            <person name="Wu L."/>
            <person name="Ma J."/>
        </authorList>
    </citation>
    <scope>NUCLEOTIDE SEQUENCE [LARGE SCALE GENOMIC DNA]</scope>
    <source>
        <strain evidence="12">CGMCC 4.7283</strain>
    </source>
</reference>
<dbReference type="SMART" id="SM00388">
    <property type="entry name" value="HisKA"/>
    <property type="match status" value="1"/>
</dbReference>
<keyword evidence="11" id="KW-0547">Nucleotide-binding</keyword>
<evidence type="ECO:0000313" key="12">
    <source>
        <dbReference type="Proteomes" id="UP001595973"/>
    </source>
</evidence>
<keyword evidence="4" id="KW-0902">Two-component regulatory system</keyword>
<dbReference type="GO" id="GO:0005524">
    <property type="term" value="F:ATP binding"/>
    <property type="evidence" value="ECO:0007669"/>
    <property type="project" value="UniProtKB-KW"/>
</dbReference>
<dbReference type="CDD" id="cd16922">
    <property type="entry name" value="HATPase_EvgS-ArcB-TorS-like"/>
    <property type="match status" value="1"/>
</dbReference>
<dbReference type="InterPro" id="IPR036097">
    <property type="entry name" value="HisK_dim/P_sf"/>
</dbReference>
<feature type="transmembrane region" description="Helical" evidence="6">
    <location>
        <begin position="175"/>
        <end position="197"/>
    </location>
</feature>
<dbReference type="PANTHER" id="PTHR45339">
    <property type="entry name" value="HYBRID SIGNAL TRANSDUCTION HISTIDINE KINASE J"/>
    <property type="match status" value="1"/>
</dbReference>
<dbReference type="RefSeq" id="WP_380716085.1">
    <property type="nucleotide sequence ID" value="NZ_JBHSGI010000002.1"/>
</dbReference>
<protein>
    <recommendedName>
        <fullName evidence="2">histidine kinase</fullName>
        <ecNumber evidence="2">2.7.13.3</ecNumber>
    </recommendedName>
</protein>
<organism evidence="11 12">
    <name type="scientific">Seohaeicola nanhaiensis</name>
    <dbReference type="NCBI Taxonomy" id="1387282"/>
    <lineage>
        <taxon>Bacteria</taxon>
        <taxon>Pseudomonadati</taxon>
        <taxon>Pseudomonadota</taxon>
        <taxon>Alphaproteobacteria</taxon>
        <taxon>Rhodobacterales</taxon>
        <taxon>Roseobacteraceae</taxon>
        <taxon>Seohaeicola</taxon>
    </lineage>
</organism>
<evidence type="ECO:0000259" key="9">
    <source>
        <dbReference type="PROSITE" id="PS50112"/>
    </source>
</evidence>
<feature type="transmembrane region" description="Helical" evidence="6">
    <location>
        <begin position="53"/>
        <end position="81"/>
    </location>
</feature>
<evidence type="ECO:0000256" key="6">
    <source>
        <dbReference type="SAM" id="Phobius"/>
    </source>
</evidence>
<keyword evidence="6" id="KW-1133">Transmembrane helix</keyword>
<dbReference type="Pfam" id="PF02518">
    <property type="entry name" value="HATPase_c"/>
    <property type="match status" value="1"/>
</dbReference>
<dbReference type="NCBIfam" id="TIGR00229">
    <property type="entry name" value="sensory_box"/>
    <property type="match status" value="1"/>
</dbReference>
<evidence type="ECO:0000313" key="11">
    <source>
        <dbReference type="EMBL" id="MFC4667851.1"/>
    </source>
</evidence>
<dbReference type="InterPro" id="IPR001789">
    <property type="entry name" value="Sig_transdc_resp-reg_receiver"/>
</dbReference>
<feature type="domain" description="PAS" evidence="9">
    <location>
        <begin position="230"/>
        <end position="301"/>
    </location>
</feature>
<dbReference type="PANTHER" id="PTHR45339:SF1">
    <property type="entry name" value="HYBRID SIGNAL TRANSDUCTION HISTIDINE KINASE J"/>
    <property type="match status" value="1"/>
</dbReference>
<dbReference type="InterPro" id="IPR000014">
    <property type="entry name" value="PAS"/>
</dbReference>
<dbReference type="PROSITE" id="PS50113">
    <property type="entry name" value="PAC"/>
    <property type="match status" value="1"/>
</dbReference>
<evidence type="ECO:0000259" key="7">
    <source>
        <dbReference type="PROSITE" id="PS50109"/>
    </source>
</evidence>
<dbReference type="Gene3D" id="1.10.287.130">
    <property type="match status" value="1"/>
</dbReference>
<name>A0ABV9KDY4_9RHOB</name>
<comment type="catalytic activity">
    <reaction evidence="1">
        <text>ATP + protein L-histidine = ADP + protein N-phospho-L-histidine.</text>
        <dbReference type="EC" id="2.7.13.3"/>
    </reaction>
</comment>
<feature type="transmembrane region" description="Helical" evidence="6">
    <location>
        <begin position="122"/>
        <end position="139"/>
    </location>
</feature>
<feature type="transmembrane region" description="Helical" evidence="6">
    <location>
        <begin position="146"/>
        <end position="163"/>
    </location>
</feature>
<dbReference type="CDD" id="cd17546">
    <property type="entry name" value="REC_hyHK_CKI1_RcsC-like"/>
    <property type="match status" value="1"/>
</dbReference>
<evidence type="ECO:0000256" key="5">
    <source>
        <dbReference type="PROSITE-ProRule" id="PRU00169"/>
    </source>
</evidence>
<dbReference type="Gene3D" id="3.40.50.2300">
    <property type="match status" value="1"/>
</dbReference>
<evidence type="ECO:0000259" key="8">
    <source>
        <dbReference type="PROSITE" id="PS50110"/>
    </source>
</evidence>
<dbReference type="Pfam" id="PF00989">
    <property type="entry name" value="PAS"/>
    <property type="match status" value="1"/>
</dbReference>
<keyword evidence="3 5" id="KW-0597">Phosphoprotein</keyword>
<dbReference type="InterPro" id="IPR003594">
    <property type="entry name" value="HATPase_dom"/>
</dbReference>
<sequence>MLDAPDPRPPDIEAEFSPENLLARYARGRVAHVGSRQVLTMAGGLTLTAVEGLVAGVIAMAIALAGELVDCLLLARVPALLARGMPFARLSRLVTATATLQAMSIAACVLMAWFAANAHAPLFALAFLAGAAVNAGIVLPFHRGAALSRLMIYAITLVVGFSGQVHTEHPGHVELILNASGAAVLVFLVHVMLNFALTGTARNRQHLLEMAEHRHQLEVANHRLRRSQKEAQRLALVARHANDSVLLLDAHGRITWVNDAFTRITGYPLAEAAGQRPGDLLNGPETSAETIAAIRAAASAGRPFRGEIRNRIRDGTYVWIDSNQVPVLDADGRPEMFIAVERDVTEARRVASDLARAKDRAEAGARVKAEFLANMSHEIRTPMNGITGMAELLCDTDLTADQRLYAETIHDAAQSLLGLIDDILDLSRLDAGKLSIVPADFDLRACLDSVIAMFRAQAGRKGLALTLRVDPQVPRFVTTDDTRLRQILVNLIGNAIKFTQTGGVDVTVRLSEPPDRLAISVTDSGIGIAPDHLDHIFQRFSQAESDTTRRFGGSGLGLTISHMLANSMGGTIEVRSSPGAGSCFTLSLPLVLAAGPPAPPPEEVVPDPASLAGRRVLVAEDNQVNRLLVQRFLHDLPVTLHFARNGREAVEMTRSLGPDIVLMDMSMPEMNGIEATRAIRGAGVAQPAIVALTANAFEADRAACLAAGMDGFLTKPVRRAELVRVLAQYNPRPGGPAAH</sequence>
<dbReference type="InterPro" id="IPR036890">
    <property type="entry name" value="HATPase_C_sf"/>
</dbReference>
<dbReference type="InterPro" id="IPR011006">
    <property type="entry name" value="CheY-like_superfamily"/>
</dbReference>
<dbReference type="InterPro" id="IPR013767">
    <property type="entry name" value="PAS_fold"/>
</dbReference>
<dbReference type="PROSITE" id="PS50112">
    <property type="entry name" value="PAS"/>
    <property type="match status" value="1"/>
</dbReference>
<dbReference type="SUPFAM" id="SSF55874">
    <property type="entry name" value="ATPase domain of HSP90 chaperone/DNA topoisomerase II/histidine kinase"/>
    <property type="match status" value="1"/>
</dbReference>
<keyword evidence="6" id="KW-0472">Membrane</keyword>
<dbReference type="SMART" id="SM00086">
    <property type="entry name" value="PAC"/>
    <property type="match status" value="1"/>
</dbReference>
<dbReference type="CDD" id="cd00130">
    <property type="entry name" value="PAS"/>
    <property type="match status" value="1"/>
</dbReference>
<dbReference type="InterPro" id="IPR035965">
    <property type="entry name" value="PAS-like_dom_sf"/>
</dbReference>
<dbReference type="SUPFAM" id="SSF52172">
    <property type="entry name" value="CheY-like"/>
    <property type="match status" value="1"/>
</dbReference>
<gene>
    <name evidence="11" type="ORF">ACFO5X_04740</name>
</gene>
<dbReference type="EC" id="2.7.13.3" evidence="2"/>
<evidence type="ECO:0000259" key="10">
    <source>
        <dbReference type="PROSITE" id="PS50113"/>
    </source>
</evidence>
<dbReference type="SMART" id="SM00448">
    <property type="entry name" value="REC"/>
    <property type="match status" value="1"/>
</dbReference>
<feature type="transmembrane region" description="Helical" evidence="6">
    <location>
        <begin position="93"/>
        <end position="116"/>
    </location>
</feature>
<dbReference type="SMART" id="SM00091">
    <property type="entry name" value="PAS"/>
    <property type="match status" value="1"/>
</dbReference>